<dbReference type="InParanoid" id="A0A165JX27"/>
<feature type="compositionally biased region" description="Low complexity" evidence="1">
    <location>
        <begin position="281"/>
        <end position="293"/>
    </location>
</feature>
<feature type="compositionally biased region" description="Pro residues" evidence="1">
    <location>
        <begin position="239"/>
        <end position="250"/>
    </location>
</feature>
<keyword evidence="3" id="KW-1185">Reference proteome</keyword>
<feature type="compositionally biased region" description="Low complexity" evidence="1">
    <location>
        <begin position="192"/>
        <end position="206"/>
    </location>
</feature>
<feature type="compositionally biased region" description="Basic and acidic residues" evidence="1">
    <location>
        <begin position="527"/>
        <end position="539"/>
    </location>
</feature>
<name>A0A165JX27_EXIGL</name>
<feature type="compositionally biased region" description="Basic and acidic residues" evidence="1">
    <location>
        <begin position="363"/>
        <end position="383"/>
    </location>
</feature>
<feature type="region of interest" description="Disordered" evidence="1">
    <location>
        <begin position="425"/>
        <end position="539"/>
    </location>
</feature>
<dbReference type="OrthoDB" id="2804637at2759"/>
<dbReference type="AlphaFoldDB" id="A0A165JX27"/>
<evidence type="ECO:0000313" key="3">
    <source>
        <dbReference type="Proteomes" id="UP000077266"/>
    </source>
</evidence>
<feature type="region of interest" description="Disordered" evidence="1">
    <location>
        <begin position="1"/>
        <end position="107"/>
    </location>
</feature>
<dbReference type="Proteomes" id="UP000077266">
    <property type="component" value="Unassembled WGS sequence"/>
</dbReference>
<dbReference type="EMBL" id="KV425956">
    <property type="protein sequence ID" value="KZV95458.1"/>
    <property type="molecule type" value="Genomic_DNA"/>
</dbReference>
<protein>
    <submittedName>
        <fullName evidence="2">Uncharacterized protein</fullName>
    </submittedName>
</protein>
<feature type="compositionally biased region" description="Basic and acidic residues" evidence="1">
    <location>
        <begin position="497"/>
        <end position="508"/>
    </location>
</feature>
<feature type="compositionally biased region" description="Acidic residues" evidence="1">
    <location>
        <begin position="82"/>
        <end position="98"/>
    </location>
</feature>
<feature type="compositionally biased region" description="Basic and acidic residues" evidence="1">
    <location>
        <begin position="453"/>
        <end position="464"/>
    </location>
</feature>
<feature type="compositionally biased region" description="Pro residues" evidence="1">
    <location>
        <begin position="207"/>
        <end position="219"/>
    </location>
</feature>
<feature type="region of interest" description="Disordered" evidence="1">
    <location>
        <begin position="119"/>
        <end position="386"/>
    </location>
</feature>
<feature type="compositionally biased region" description="Basic and acidic residues" evidence="1">
    <location>
        <begin position="1"/>
        <end position="20"/>
    </location>
</feature>
<sequence length="539" mass="57298">MSASDAKESIGRVGGLKERMAALQGKGGFGAPAPVSPPVPSAPKPAWKRPVVPVEETAEDGAPDVKPAADADEQPEEHPAETEVDADGEPVEKSEEELERERRAALAAKMARLGGTRVGMAPVFGRAPPPAVKPKPKQLSTGSTSDSAPAQPTSPPAAPVVTAEPPSHIDLPERTLSPSAVPLPTGGDTPGVVSPPAALVVEAPVPSKSPAPASMPMPAAPRRALPPRKKTPKKEEAPPVLPDEPLPAPPTTEVGAVVAAVHDTAAEKDDAEPLLSKDLDAPAAPDASATSLLHEPVEEKNVSEQEVAAETKPEPTRSIESNDEHAPVPAPVDEPESVAEIMSELEPQFVDKESDPLPPQDQPHPEHEHEYKDEEIPAVTEEKEYMEDVVPPSAFDEQPEQPEQQEHKVEFIAVLEEKEDKEKFLLPSEEPFAPSVTPLDPPAHTTEEEDEEEARRARIAEKMAKMGGRSPFGFSAPAPAPARRASEEEEADDDDEEARRARIAEKIAKMGGRNAFGAPPPPPPVRRPSETKEEEVAQG</sequence>
<feature type="compositionally biased region" description="Basic and acidic residues" evidence="1">
    <location>
        <begin position="295"/>
        <end position="326"/>
    </location>
</feature>
<evidence type="ECO:0000256" key="1">
    <source>
        <dbReference type="SAM" id="MobiDB-lite"/>
    </source>
</evidence>
<feature type="compositionally biased region" description="Pro residues" evidence="1">
    <location>
        <begin position="34"/>
        <end position="43"/>
    </location>
</feature>
<gene>
    <name evidence="2" type="ORF">EXIGLDRAFT_672148</name>
</gene>
<evidence type="ECO:0000313" key="2">
    <source>
        <dbReference type="EMBL" id="KZV95458.1"/>
    </source>
</evidence>
<accession>A0A165JX27</accession>
<organism evidence="2 3">
    <name type="scientific">Exidia glandulosa HHB12029</name>
    <dbReference type="NCBI Taxonomy" id="1314781"/>
    <lineage>
        <taxon>Eukaryota</taxon>
        <taxon>Fungi</taxon>
        <taxon>Dikarya</taxon>
        <taxon>Basidiomycota</taxon>
        <taxon>Agaricomycotina</taxon>
        <taxon>Agaricomycetes</taxon>
        <taxon>Auriculariales</taxon>
        <taxon>Exidiaceae</taxon>
        <taxon>Exidia</taxon>
    </lineage>
</organism>
<feature type="compositionally biased region" description="Acidic residues" evidence="1">
    <location>
        <begin position="487"/>
        <end position="496"/>
    </location>
</feature>
<reference evidence="2 3" key="1">
    <citation type="journal article" date="2016" name="Mol. Biol. Evol.">
        <title>Comparative Genomics of Early-Diverging Mushroom-Forming Fungi Provides Insights into the Origins of Lignocellulose Decay Capabilities.</title>
        <authorList>
            <person name="Nagy L.G."/>
            <person name="Riley R."/>
            <person name="Tritt A."/>
            <person name="Adam C."/>
            <person name="Daum C."/>
            <person name="Floudas D."/>
            <person name="Sun H."/>
            <person name="Yadav J.S."/>
            <person name="Pangilinan J."/>
            <person name="Larsson K.H."/>
            <person name="Matsuura K."/>
            <person name="Barry K."/>
            <person name="Labutti K."/>
            <person name="Kuo R."/>
            <person name="Ohm R.A."/>
            <person name="Bhattacharya S.S."/>
            <person name="Shirouzu T."/>
            <person name="Yoshinaga Y."/>
            <person name="Martin F.M."/>
            <person name="Grigoriev I.V."/>
            <person name="Hibbett D.S."/>
        </authorList>
    </citation>
    <scope>NUCLEOTIDE SEQUENCE [LARGE SCALE GENOMIC DNA]</scope>
    <source>
        <strain evidence="2 3">HHB12029</strain>
    </source>
</reference>
<dbReference type="STRING" id="1314781.A0A165JX27"/>
<proteinExistence type="predicted"/>